<dbReference type="EMBL" id="JBHMEA010000008">
    <property type="protein sequence ID" value="MFB9230880.1"/>
    <property type="molecule type" value="Genomic_DNA"/>
</dbReference>
<keyword evidence="1" id="KW-0812">Transmembrane</keyword>
<keyword evidence="1" id="KW-1133">Transmembrane helix</keyword>
<keyword evidence="3" id="KW-1185">Reference proteome</keyword>
<evidence type="ECO:0000256" key="1">
    <source>
        <dbReference type="SAM" id="Phobius"/>
    </source>
</evidence>
<evidence type="ECO:0000313" key="3">
    <source>
        <dbReference type="Proteomes" id="UP001589683"/>
    </source>
</evidence>
<proteinExistence type="predicted"/>
<accession>A0ABV5JBP5</accession>
<reference evidence="2 3" key="1">
    <citation type="submission" date="2024-09" db="EMBL/GenBank/DDBJ databases">
        <authorList>
            <person name="Sun Q."/>
            <person name="Mori K."/>
        </authorList>
    </citation>
    <scope>NUCLEOTIDE SEQUENCE [LARGE SCALE GENOMIC DNA]</scope>
    <source>
        <strain evidence="2 3">CECT 8726</strain>
    </source>
</reference>
<organism evidence="2 3">
    <name type="scientific">Pseudohalocynthiibacter aestuariivivens</name>
    <dbReference type="NCBI Taxonomy" id="1591409"/>
    <lineage>
        <taxon>Bacteria</taxon>
        <taxon>Pseudomonadati</taxon>
        <taxon>Pseudomonadota</taxon>
        <taxon>Alphaproteobacteria</taxon>
        <taxon>Rhodobacterales</taxon>
        <taxon>Paracoccaceae</taxon>
        <taxon>Pseudohalocynthiibacter</taxon>
    </lineage>
</organism>
<gene>
    <name evidence="2" type="ORF">ACFFUT_03640</name>
</gene>
<feature type="transmembrane region" description="Helical" evidence="1">
    <location>
        <begin position="37"/>
        <end position="59"/>
    </location>
</feature>
<sequence>MFDVNPTALKFHHADLERSVRNAREPREIRRSPRYSTTVAVIISLVVLMIALPTVFPAIGA</sequence>
<comment type="caution">
    <text evidence="2">The sequence shown here is derived from an EMBL/GenBank/DDBJ whole genome shotgun (WGS) entry which is preliminary data.</text>
</comment>
<dbReference type="Proteomes" id="UP001589683">
    <property type="component" value="Unassembled WGS sequence"/>
</dbReference>
<keyword evidence="1" id="KW-0472">Membrane</keyword>
<dbReference type="RefSeq" id="WP_213891125.1">
    <property type="nucleotide sequence ID" value="NZ_JAGFNU010000019.1"/>
</dbReference>
<name>A0ABV5JBP5_9RHOB</name>
<protein>
    <submittedName>
        <fullName evidence="2">Uncharacterized protein</fullName>
    </submittedName>
</protein>
<evidence type="ECO:0000313" key="2">
    <source>
        <dbReference type="EMBL" id="MFB9230880.1"/>
    </source>
</evidence>